<dbReference type="Pfam" id="PF00072">
    <property type="entry name" value="Response_reg"/>
    <property type="match status" value="1"/>
</dbReference>
<gene>
    <name evidence="10" type="ORF">CP965_11425</name>
</gene>
<evidence type="ECO:0000256" key="7">
    <source>
        <dbReference type="PROSITE-ProRule" id="PRU01091"/>
    </source>
</evidence>
<dbReference type="PROSITE" id="PS51755">
    <property type="entry name" value="OMPR_PHOB"/>
    <property type="match status" value="1"/>
</dbReference>
<keyword evidence="11" id="KW-1185">Reference proteome</keyword>
<reference evidence="10 11" key="1">
    <citation type="submission" date="2017-09" db="EMBL/GenBank/DDBJ databases">
        <title>Genomics of the genus Arcobacter.</title>
        <authorList>
            <person name="Perez-Cataluna A."/>
            <person name="Figueras M.J."/>
            <person name="Salas-Masso N."/>
        </authorList>
    </citation>
    <scope>NUCLEOTIDE SEQUENCE [LARGE SCALE GENOMIC DNA]</scope>
    <source>
        <strain evidence="10 11">F156-34</strain>
    </source>
</reference>
<keyword evidence="3" id="KW-0805">Transcription regulation</keyword>
<evidence type="ECO:0000256" key="4">
    <source>
        <dbReference type="ARBA" id="ARBA00023125"/>
    </source>
</evidence>
<keyword evidence="1 6" id="KW-0597">Phosphoprotein</keyword>
<evidence type="ECO:0000256" key="6">
    <source>
        <dbReference type="PROSITE-ProRule" id="PRU00169"/>
    </source>
</evidence>
<evidence type="ECO:0000256" key="1">
    <source>
        <dbReference type="ARBA" id="ARBA00022553"/>
    </source>
</evidence>
<evidence type="ECO:0000256" key="2">
    <source>
        <dbReference type="ARBA" id="ARBA00023012"/>
    </source>
</evidence>
<dbReference type="OrthoDB" id="5353330at2"/>
<evidence type="ECO:0000313" key="10">
    <source>
        <dbReference type="EMBL" id="RXK11786.1"/>
    </source>
</evidence>
<accession>A0A4Q1B1T8</accession>
<dbReference type="InterPro" id="IPR001789">
    <property type="entry name" value="Sig_transdc_resp-reg_receiver"/>
</dbReference>
<proteinExistence type="predicted"/>
<dbReference type="Proteomes" id="UP000289718">
    <property type="component" value="Unassembled WGS sequence"/>
</dbReference>
<dbReference type="InterPro" id="IPR039420">
    <property type="entry name" value="WalR-like"/>
</dbReference>
<keyword evidence="4 7" id="KW-0238">DNA-binding</keyword>
<dbReference type="InterPro" id="IPR011006">
    <property type="entry name" value="CheY-like_superfamily"/>
</dbReference>
<evidence type="ECO:0000256" key="3">
    <source>
        <dbReference type="ARBA" id="ARBA00023015"/>
    </source>
</evidence>
<dbReference type="SMART" id="SM00862">
    <property type="entry name" value="Trans_reg_C"/>
    <property type="match status" value="1"/>
</dbReference>
<dbReference type="GO" id="GO:0000976">
    <property type="term" value="F:transcription cis-regulatory region binding"/>
    <property type="evidence" value="ECO:0007669"/>
    <property type="project" value="TreeGrafter"/>
</dbReference>
<dbReference type="Gene3D" id="1.10.10.10">
    <property type="entry name" value="Winged helix-like DNA-binding domain superfamily/Winged helix DNA-binding domain"/>
    <property type="match status" value="1"/>
</dbReference>
<comment type="caution">
    <text evidence="10">The sequence shown here is derived from an EMBL/GenBank/DDBJ whole genome shotgun (WGS) entry which is preliminary data.</text>
</comment>
<protein>
    <submittedName>
        <fullName evidence="10">DNA-binding response regulator</fullName>
    </submittedName>
</protein>
<dbReference type="Gene3D" id="3.40.50.2300">
    <property type="match status" value="1"/>
</dbReference>
<dbReference type="InterPro" id="IPR016032">
    <property type="entry name" value="Sig_transdc_resp-reg_C-effctor"/>
</dbReference>
<dbReference type="PANTHER" id="PTHR48111">
    <property type="entry name" value="REGULATOR OF RPOS"/>
    <property type="match status" value="1"/>
</dbReference>
<keyword evidence="5" id="KW-0804">Transcription</keyword>
<dbReference type="AlphaFoldDB" id="A0A4Q1B1T8"/>
<evidence type="ECO:0000313" key="11">
    <source>
        <dbReference type="Proteomes" id="UP000289718"/>
    </source>
</evidence>
<dbReference type="SUPFAM" id="SSF46894">
    <property type="entry name" value="C-terminal effector domain of the bipartite response regulators"/>
    <property type="match status" value="1"/>
</dbReference>
<dbReference type="PANTHER" id="PTHR48111:SF1">
    <property type="entry name" value="TWO-COMPONENT RESPONSE REGULATOR ORR33"/>
    <property type="match status" value="1"/>
</dbReference>
<dbReference type="EMBL" id="NXIE01000005">
    <property type="protein sequence ID" value="RXK11786.1"/>
    <property type="molecule type" value="Genomic_DNA"/>
</dbReference>
<dbReference type="InterPro" id="IPR001867">
    <property type="entry name" value="OmpR/PhoB-type_DNA-bd"/>
</dbReference>
<feature type="domain" description="OmpR/PhoB-type" evidence="9">
    <location>
        <begin position="135"/>
        <end position="231"/>
    </location>
</feature>
<feature type="DNA-binding region" description="OmpR/PhoB-type" evidence="7">
    <location>
        <begin position="135"/>
        <end position="231"/>
    </location>
</feature>
<dbReference type="PROSITE" id="PS50110">
    <property type="entry name" value="RESPONSE_REGULATORY"/>
    <property type="match status" value="1"/>
</dbReference>
<dbReference type="GO" id="GO:0006355">
    <property type="term" value="P:regulation of DNA-templated transcription"/>
    <property type="evidence" value="ECO:0007669"/>
    <property type="project" value="InterPro"/>
</dbReference>
<dbReference type="GO" id="GO:0032993">
    <property type="term" value="C:protein-DNA complex"/>
    <property type="evidence" value="ECO:0007669"/>
    <property type="project" value="TreeGrafter"/>
</dbReference>
<dbReference type="SUPFAM" id="SSF52172">
    <property type="entry name" value="CheY-like"/>
    <property type="match status" value="1"/>
</dbReference>
<organism evidence="10 11">
    <name type="scientific">Halarcobacter mediterraneus</name>
    <dbReference type="NCBI Taxonomy" id="2023153"/>
    <lineage>
        <taxon>Bacteria</taxon>
        <taxon>Pseudomonadati</taxon>
        <taxon>Campylobacterota</taxon>
        <taxon>Epsilonproteobacteria</taxon>
        <taxon>Campylobacterales</taxon>
        <taxon>Arcobacteraceae</taxon>
        <taxon>Halarcobacter</taxon>
    </lineage>
</organism>
<dbReference type="GO" id="GO:0005829">
    <property type="term" value="C:cytosol"/>
    <property type="evidence" value="ECO:0007669"/>
    <property type="project" value="TreeGrafter"/>
</dbReference>
<sequence>MSESQIYPYKVLFVEDEELLRKNYTSYLKMLFSEVYEAKDGEEALFLYKEKKPDILIVDIHIPKINGLELLEIIRKEDISTKAIVFTAHINTEFLLKATSLKLVKYLKKPVSRKDLKNALFLAINEISNYEIVPIATINLEEGYSWNVQLKELKKFNKSIDLTNKERLFLDLLFSHRNKVFSYNEIFYHVWEDYNEEGSFNGLKNLIRRLRKKLPKDLIQNIFNEGYKIKI</sequence>
<evidence type="ECO:0000256" key="5">
    <source>
        <dbReference type="ARBA" id="ARBA00023163"/>
    </source>
</evidence>
<evidence type="ECO:0000259" key="9">
    <source>
        <dbReference type="PROSITE" id="PS51755"/>
    </source>
</evidence>
<feature type="modified residue" description="4-aspartylphosphate" evidence="6">
    <location>
        <position position="59"/>
    </location>
</feature>
<keyword evidence="2" id="KW-0902">Two-component regulatory system</keyword>
<dbReference type="GO" id="GO:0000156">
    <property type="term" value="F:phosphorelay response regulator activity"/>
    <property type="evidence" value="ECO:0007669"/>
    <property type="project" value="TreeGrafter"/>
</dbReference>
<dbReference type="RefSeq" id="WP_129062239.1">
    <property type="nucleotide sequence ID" value="NZ_NXIE01000005.1"/>
</dbReference>
<name>A0A4Q1B1T8_9BACT</name>
<evidence type="ECO:0000259" key="8">
    <source>
        <dbReference type="PROSITE" id="PS50110"/>
    </source>
</evidence>
<dbReference type="Pfam" id="PF00486">
    <property type="entry name" value="Trans_reg_C"/>
    <property type="match status" value="1"/>
</dbReference>
<dbReference type="InterPro" id="IPR036388">
    <property type="entry name" value="WH-like_DNA-bd_sf"/>
</dbReference>
<dbReference type="CDD" id="cd00383">
    <property type="entry name" value="trans_reg_C"/>
    <property type="match status" value="1"/>
</dbReference>
<feature type="domain" description="Response regulatory" evidence="8">
    <location>
        <begin position="10"/>
        <end position="124"/>
    </location>
</feature>
<dbReference type="SMART" id="SM00448">
    <property type="entry name" value="REC"/>
    <property type="match status" value="1"/>
</dbReference>